<evidence type="ECO:0000259" key="1">
    <source>
        <dbReference type="PROSITE" id="PS50043"/>
    </source>
</evidence>
<dbReference type="AlphaFoldDB" id="A0A5E4SA63"/>
<name>A0A5E4SA63_9BURK</name>
<dbReference type="Pfam" id="PF00196">
    <property type="entry name" value="GerE"/>
    <property type="match status" value="1"/>
</dbReference>
<reference evidence="2 3" key="1">
    <citation type="submission" date="2019-08" db="EMBL/GenBank/DDBJ databases">
        <authorList>
            <person name="Peeters C."/>
        </authorList>
    </citation>
    <scope>NUCLEOTIDE SEQUENCE [LARGE SCALE GENOMIC DNA]</scope>
    <source>
        <strain evidence="2 3">LMG 30175</strain>
    </source>
</reference>
<dbReference type="OrthoDB" id="5497412at2"/>
<dbReference type="RefSeq" id="WP_150695593.1">
    <property type="nucleotide sequence ID" value="NZ_CABPRZ010000002.1"/>
</dbReference>
<dbReference type="InterPro" id="IPR016032">
    <property type="entry name" value="Sig_transdc_resp-reg_C-effctor"/>
</dbReference>
<sequence length="381" mass="42110">MDPASLSADELSQLIGLIYEGPLEPVPWQKSLNFIRERLRANYVTLILRSSTPDDPGLYISAGDVTTEGSVSYATYYYSLDPFVDLPPEQVVTVHEILGEAQWIASPLYQEFLAHYNVFHIMGADVRTPGGEECRLRVCRPREAEAFSENDKAFCRLLLPHLKRAMILHAHFDRSESERKLYAGAMDRLMVGTLILDENGKILQTNAPADELLQARDGLRLADNALAAVYPRDDRELQRLVKGALCGHAKPGRAVVEAMSVMRPSGKRNLGVVVRSVPMGEWSEGKRRPAVAVFVRDPDSQPQATHEVVRQMFGLTPAEAALAMELAKGLSLEEAAVALNVRTNTVRAHLRSIFSKTGVARQSELVRVLLNSVAALACKKT</sequence>
<dbReference type="PROSITE" id="PS50043">
    <property type="entry name" value="HTH_LUXR_2"/>
    <property type="match status" value="1"/>
</dbReference>
<dbReference type="Gene3D" id="1.10.10.10">
    <property type="entry name" value="Winged helix-like DNA-binding domain superfamily/Winged helix DNA-binding domain"/>
    <property type="match status" value="1"/>
</dbReference>
<dbReference type="Proteomes" id="UP000414233">
    <property type="component" value="Unassembled WGS sequence"/>
</dbReference>
<evidence type="ECO:0000313" key="2">
    <source>
        <dbReference type="EMBL" id="VVD72490.1"/>
    </source>
</evidence>
<keyword evidence="3" id="KW-1185">Reference proteome</keyword>
<accession>A0A5E4SA63</accession>
<gene>
    <name evidence="2" type="ORF">PTE30175_00640</name>
</gene>
<dbReference type="SMART" id="SM00421">
    <property type="entry name" value="HTH_LUXR"/>
    <property type="match status" value="1"/>
</dbReference>
<dbReference type="GO" id="GO:0003677">
    <property type="term" value="F:DNA binding"/>
    <property type="evidence" value="ECO:0007669"/>
    <property type="project" value="InterPro"/>
</dbReference>
<dbReference type="SUPFAM" id="SSF46894">
    <property type="entry name" value="C-terminal effector domain of the bipartite response regulators"/>
    <property type="match status" value="1"/>
</dbReference>
<dbReference type="GO" id="GO:0006355">
    <property type="term" value="P:regulation of DNA-templated transcription"/>
    <property type="evidence" value="ECO:0007669"/>
    <property type="project" value="InterPro"/>
</dbReference>
<evidence type="ECO:0000313" key="3">
    <source>
        <dbReference type="Proteomes" id="UP000414233"/>
    </source>
</evidence>
<proteinExistence type="predicted"/>
<dbReference type="EMBL" id="CABPRZ010000002">
    <property type="protein sequence ID" value="VVD72490.1"/>
    <property type="molecule type" value="Genomic_DNA"/>
</dbReference>
<organism evidence="2 3">
    <name type="scientific">Pandoraea terrae</name>
    <dbReference type="NCBI Taxonomy" id="1537710"/>
    <lineage>
        <taxon>Bacteria</taxon>
        <taxon>Pseudomonadati</taxon>
        <taxon>Pseudomonadota</taxon>
        <taxon>Betaproteobacteria</taxon>
        <taxon>Burkholderiales</taxon>
        <taxon>Burkholderiaceae</taxon>
        <taxon>Pandoraea</taxon>
    </lineage>
</organism>
<protein>
    <submittedName>
        <fullName evidence="2">Helix-turn-helix transcriptional regulator</fullName>
    </submittedName>
</protein>
<dbReference type="InterPro" id="IPR036388">
    <property type="entry name" value="WH-like_DNA-bd_sf"/>
</dbReference>
<feature type="domain" description="HTH luxR-type" evidence="1">
    <location>
        <begin position="308"/>
        <end position="373"/>
    </location>
</feature>
<dbReference type="InterPro" id="IPR000792">
    <property type="entry name" value="Tscrpt_reg_LuxR_C"/>
</dbReference>